<dbReference type="RefSeq" id="WP_144067675.1">
    <property type="nucleotide sequence ID" value="NZ_CP041636.1"/>
</dbReference>
<dbReference type="PANTHER" id="PTHR42941:SF1">
    <property type="entry name" value="SLL1037 PROTEIN"/>
    <property type="match status" value="1"/>
</dbReference>
<dbReference type="Gene3D" id="3.40.190.10">
    <property type="entry name" value="Periplasmic binding protein-like II"/>
    <property type="match status" value="2"/>
</dbReference>
<evidence type="ECO:0000313" key="3">
    <source>
        <dbReference type="Proteomes" id="UP000317496"/>
    </source>
</evidence>
<feature type="chain" id="PRO_5021798657" evidence="1">
    <location>
        <begin position="24"/>
        <end position="384"/>
    </location>
</feature>
<accession>A0A516GYT7</accession>
<dbReference type="Proteomes" id="UP000317496">
    <property type="component" value="Chromosome"/>
</dbReference>
<organism evidence="2 3">
    <name type="scientific">Ferrovibrio terrae</name>
    <dbReference type="NCBI Taxonomy" id="2594003"/>
    <lineage>
        <taxon>Bacteria</taxon>
        <taxon>Pseudomonadati</taxon>
        <taxon>Pseudomonadota</taxon>
        <taxon>Alphaproteobacteria</taxon>
        <taxon>Rhodospirillales</taxon>
        <taxon>Rhodospirillaceae</taxon>
        <taxon>Ferrovibrio</taxon>
    </lineage>
</organism>
<name>A0A516GYT7_9PROT</name>
<evidence type="ECO:0000313" key="2">
    <source>
        <dbReference type="EMBL" id="QDO96694.1"/>
    </source>
</evidence>
<reference evidence="2 3" key="1">
    <citation type="submission" date="2019-07" db="EMBL/GenBank/DDBJ databases">
        <title>Genome sequencing for Ferrovibrio sp. K5.</title>
        <authorList>
            <person name="Park S.-J."/>
        </authorList>
    </citation>
    <scope>NUCLEOTIDE SEQUENCE [LARGE SCALE GENOMIC DNA]</scope>
    <source>
        <strain evidence="2 3">K5</strain>
    </source>
</reference>
<evidence type="ECO:0000256" key="1">
    <source>
        <dbReference type="SAM" id="SignalP"/>
    </source>
</evidence>
<dbReference type="SUPFAM" id="SSF53850">
    <property type="entry name" value="Periplasmic binding protein-like II"/>
    <property type="match status" value="1"/>
</dbReference>
<feature type="signal peptide" evidence="1">
    <location>
        <begin position="1"/>
        <end position="23"/>
    </location>
</feature>
<keyword evidence="3" id="KW-1185">Reference proteome</keyword>
<dbReference type="NCBIfam" id="TIGR02122">
    <property type="entry name" value="TRAP_TAXI"/>
    <property type="match status" value="1"/>
</dbReference>
<sequence>MRHYTYGLLGAVAALALSASAFAQKLPDQITWTAYDVGSGGYNQAVAVGNALKNKHNITLRVLPGKNDVSRTVPLRDGKVPFSANGVGGTYMAQEAVYEFGAKDWGPQPVRSLLLNNSDALLTIMTAKDANIKTMADLKGKRVAWVIGAPSLNQNITALLAFANLTWNDVQKVEFGGFGQAMQGMISGQTDAAFGSSISGPAYQLASSPRGIQYPTVPHSDKAGWARLKAKAPFFVPFMGAEGPELSATKKVEAATYPYPVLMTYSNADAGMVYAMTKAMVELFPDYKDAAPGNGGWDIKRQVFDWVVPVHEGAIKYFKEIGVWKPDYDKSNAALIERQKVLADAWTAHSKGSHADEAAFMKAWQKARADALTKAKMEPVLTEW</sequence>
<dbReference type="OrthoDB" id="9776669at2"/>
<keyword evidence="1" id="KW-0732">Signal</keyword>
<dbReference type="Pfam" id="PF16868">
    <property type="entry name" value="NMT1_3"/>
    <property type="match status" value="1"/>
</dbReference>
<dbReference type="EMBL" id="CP041636">
    <property type="protein sequence ID" value="QDO96694.1"/>
    <property type="molecule type" value="Genomic_DNA"/>
</dbReference>
<dbReference type="InterPro" id="IPR011852">
    <property type="entry name" value="TRAP_TAXI"/>
</dbReference>
<dbReference type="AlphaFoldDB" id="A0A516GYT7"/>
<proteinExistence type="predicted"/>
<gene>
    <name evidence="2" type="ORF">FNB15_05100</name>
</gene>
<dbReference type="KEGG" id="fer:FNB15_05100"/>
<dbReference type="PANTHER" id="PTHR42941">
    <property type="entry name" value="SLL1037 PROTEIN"/>
    <property type="match status" value="1"/>
</dbReference>
<protein>
    <submittedName>
        <fullName evidence="2">TAXI family TRAP transporter solute-binding subunit</fullName>
    </submittedName>
</protein>